<feature type="compositionally biased region" description="Low complexity" evidence="7">
    <location>
        <begin position="532"/>
        <end position="545"/>
    </location>
</feature>
<dbReference type="GO" id="GO:0005874">
    <property type="term" value="C:microtubule"/>
    <property type="evidence" value="ECO:0007669"/>
    <property type="project" value="UniProtKB-KW"/>
</dbReference>
<gene>
    <name evidence="9" type="ORF">P5673_000070</name>
</gene>
<dbReference type="GO" id="GO:0005875">
    <property type="term" value="C:microtubule associated complex"/>
    <property type="evidence" value="ECO:0007669"/>
    <property type="project" value="TreeGrafter"/>
</dbReference>
<dbReference type="GO" id="GO:0005524">
    <property type="term" value="F:ATP binding"/>
    <property type="evidence" value="ECO:0007669"/>
    <property type="project" value="UniProtKB-UniRule"/>
</dbReference>
<dbReference type="PRINTS" id="PR00380">
    <property type="entry name" value="KINESINHEAVY"/>
</dbReference>
<keyword evidence="5 6" id="KW-0505">Motor protein</keyword>
<feature type="domain" description="Kinesin motor" evidence="8">
    <location>
        <begin position="78"/>
        <end position="490"/>
    </location>
</feature>
<feature type="compositionally biased region" description="Low complexity" evidence="7">
    <location>
        <begin position="25"/>
        <end position="68"/>
    </location>
</feature>
<reference evidence="9" key="2">
    <citation type="journal article" date="2023" name="Science">
        <title>Genomic signatures of disease resistance in endangered staghorn corals.</title>
        <authorList>
            <person name="Vollmer S.V."/>
            <person name="Selwyn J.D."/>
            <person name="Despard B.A."/>
            <person name="Roesel C.L."/>
        </authorList>
    </citation>
    <scope>NUCLEOTIDE SEQUENCE</scope>
    <source>
        <strain evidence="9">K2</strain>
    </source>
</reference>
<dbReference type="SMART" id="SM00129">
    <property type="entry name" value="KISc"/>
    <property type="match status" value="1"/>
</dbReference>
<evidence type="ECO:0000256" key="3">
    <source>
        <dbReference type="ARBA" id="ARBA00022840"/>
    </source>
</evidence>
<proteinExistence type="inferred from homology"/>
<dbReference type="InterPro" id="IPR036961">
    <property type="entry name" value="Kinesin_motor_dom_sf"/>
</dbReference>
<dbReference type="AlphaFoldDB" id="A0AAD9R6I0"/>
<dbReference type="InterPro" id="IPR027640">
    <property type="entry name" value="Kinesin-like_fam"/>
</dbReference>
<dbReference type="PROSITE" id="PS00411">
    <property type="entry name" value="KINESIN_MOTOR_1"/>
    <property type="match status" value="1"/>
</dbReference>
<dbReference type="InterPro" id="IPR027417">
    <property type="entry name" value="P-loop_NTPase"/>
</dbReference>
<evidence type="ECO:0000256" key="7">
    <source>
        <dbReference type="SAM" id="MobiDB-lite"/>
    </source>
</evidence>
<dbReference type="GO" id="GO:0051231">
    <property type="term" value="P:spindle elongation"/>
    <property type="evidence" value="ECO:0007669"/>
    <property type="project" value="TreeGrafter"/>
</dbReference>
<comment type="caution">
    <text evidence="9">The sequence shown here is derived from an EMBL/GenBank/DDBJ whole genome shotgun (WGS) entry which is preliminary data.</text>
</comment>
<protein>
    <recommendedName>
        <fullName evidence="6">Kinesin-like protein</fullName>
    </recommendedName>
</protein>
<feature type="binding site" evidence="5">
    <location>
        <begin position="163"/>
        <end position="170"/>
    </location>
    <ligand>
        <name>ATP</name>
        <dbReference type="ChEBI" id="CHEBI:30616"/>
    </ligand>
</feature>
<keyword evidence="10" id="KW-1185">Reference proteome</keyword>
<dbReference type="EMBL" id="JARQWQ010000001">
    <property type="protein sequence ID" value="KAK2573960.1"/>
    <property type="molecule type" value="Genomic_DNA"/>
</dbReference>
<evidence type="ECO:0000256" key="2">
    <source>
        <dbReference type="ARBA" id="ARBA00022741"/>
    </source>
</evidence>
<feature type="region of interest" description="Disordered" evidence="7">
    <location>
        <begin position="861"/>
        <end position="880"/>
    </location>
</feature>
<comment type="similarity">
    <text evidence="5 6">Belongs to the TRAFAC class myosin-kinesin ATPase superfamily. Kinesin family.</text>
</comment>
<evidence type="ECO:0000256" key="5">
    <source>
        <dbReference type="PROSITE-ProRule" id="PRU00283"/>
    </source>
</evidence>
<dbReference type="Proteomes" id="UP001249851">
    <property type="component" value="Unassembled WGS sequence"/>
</dbReference>
<dbReference type="GO" id="GO:0007052">
    <property type="term" value="P:mitotic spindle organization"/>
    <property type="evidence" value="ECO:0007669"/>
    <property type="project" value="TreeGrafter"/>
</dbReference>
<dbReference type="GO" id="GO:0007018">
    <property type="term" value="P:microtubule-based movement"/>
    <property type="evidence" value="ECO:0007669"/>
    <property type="project" value="InterPro"/>
</dbReference>
<evidence type="ECO:0000313" key="10">
    <source>
        <dbReference type="Proteomes" id="UP001249851"/>
    </source>
</evidence>
<feature type="compositionally biased region" description="Polar residues" evidence="7">
    <location>
        <begin position="792"/>
        <end position="802"/>
    </location>
</feature>
<keyword evidence="3 5" id="KW-0067">ATP-binding</keyword>
<dbReference type="Pfam" id="PF00225">
    <property type="entry name" value="Kinesin"/>
    <property type="match status" value="2"/>
</dbReference>
<feature type="region of interest" description="Disordered" evidence="7">
    <location>
        <begin position="692"/>
        <end position="825"/>
    </location>
</feature>
<dbReference type="InterPro" id="IPR019821">
    <property type="entry name" value="Kinesin_motor_CS"/>
</dbReference>
<keyword evidence="4" id="KW-0206">Cytoskeleton</keyword>
<feature type="region of interest" description="Disordered" evidence="7">
    <location>
        <begin position="1"/>
        <end position="77"/>
    </location>
</feature>
<reference evidence="9" key="1">
    <citation type="journal article" date="2023" name="G3 (Bethesda)">
        <title>Whole genome assembly and annotation of the endangered Caribbean coral Acropora cervicornis.</title>
        <authorList>
            <person name="Selwyn J.D."/>
            <person name="Vollmer S.V."/>
        </authorList>
    </citation>
    <scope>NUCLEOTIDE SEQUENCE</scope>
    <source>
        <strain evidence="9">K2</strain>
    </source>
</reference>
<evidence type="ECO:0000313" key="9">
    <source>
        <dbReference type="EMBL" id="KAK2573960.1"/>
    </source>
</evidence>
<keyword evidence="6" id="KW-0493">Microtubule</keyword>
<comment type="subcellular location">
    <subcellularLocation>
        <location evidence="1">Cytoplasm</location>
        <location evidence="1">Cytoskeleton</location>
    </subcellularLocation>
</comment>
<accession>A0AAD9R6I0</accession>
<evidence type="ECO:0000256" key="1">
    <source>
        <dbReference type="ARBA" id="ARBA00004245"/>
    </source>
</evidence>
<evidence type="ECO:0000256" key="6">
    <source>
        <dbReference type="RuleBase" id="RU000394"/>
    </source>
</evidence>
<dbReference type="GO" id="GO:0008017">
    <property type="term" value="F:microtubule binding"/>
    <property type="evidence" value="ECO:0007669"/>
    <property type="project" value="InterPro"/>
</dbReference>
<feature type="compositionally biased region" description="Polar residues" evidence="7">
    <location>
        <begin position="546"/>
        <end position="562"/>
    </location>
</feature>
<dbReference type="PANTHER" id="PTHR47969:SF33">
    <property type="entry name" value="KINESIN-LIKE PROTEIN"/>
    <property type="match status" value="1"/>
</dbReference>
<dbReference type="PROSITE" id="PS50067">
    <property type="entry name" value="KINESIN_MOTOR_2"/>
    <property type="match status" value="1"/>
</dbReference>
<dbReference type="InterPro" id="IPR001752">
    <property type="entry name" value="Kinesin_motor_dom"/>
</dbReference>
<dbReference type="PANTHER" id="PTHR47969">
    <property type="entry name" value="CHROMOSOME-ASSOCIATED KINESIN KIF4A-RELATED"/>
    <property type="match status" value="1"/>
</dbReference>
<dbReference type="Gene3D" id="3.40.850.10">
    <property type="entry name" value="Kinesin motor domain"/>
    <property type="match status" value="2"/>
</dbReference>
<name>A0AAD9R6I0_ACRCE</name>
<keyword evidence="4" id="KW-0963">Cytoplasm</keyword>
<evidence type="ECO:0000256" key="4">
    <source>
        <dbReference type="ARBA" id="ARBA00023212"/>
    </source>
</evidence>
<feature type="region of interest" description="Disordered" evidence="7">
    <location>
        <begin position="532"/>
        <end position="565"/>
    </location>
</feature>
<dbReference type="CDD" id="cd00106">
    <property type="entry name" value="KISc"/>
    <property type="match status" value="1"/>
</dbReference>
<sequence>MEEASSSKPLRMREELFEDEERTPSYDSDSPSDTPSVHGDASASTSARSSRSSNLGSGLSSRSASTSESDIETESSDNVRVVARVRPLNLSEKERGDKNIIKLPFDSSGAVWIDNSFGQIKPFTFNAAFGEETSQQEMFEQCGIKNLVEMAVAGYSCTAFAYGQTGSGKTYTITGPMENSTDKERFIPDPDMQGLIERFVAAFFNNMRVEEWCFHFLFELKENSLDVEFTIKASYLEVQDLLNPSSARDSLPVRWSRSRGFYVENLFFVECDTVDDLTAVLEEGLSNRQVGSHMMNDHSSRSHSMLTVYIDTESSDPGDVSGYPIVKHGKLSLVDLAGSERVKETKSVGGAFTESQNINKSLLTLGVYKKEMRHDKFDLVEQYYASSLNSSGALVDSLLDCLPSVEILKGNCISALSDPRKKSGHISYRDSKLTKLLADSLGGDGITLMVGARMRMSVAWTVGIACISPSSYVVQDTLNTLRYAHRAKKIKNKPVVQMDPKETLILSLKREIKLLRTENAYFRQQLGLASSDSQTSLTSTDSETTIGTEHGSTPKGNITSPETADRFQVPEDTQRLTTARTLNEQSQQNRAFRSQLILPPTCYLESLLLLRSMAVGANSGLYDMLQEYMVENEHLRTTNVELFQSREEVLSRENDRLSKKLEELERVIVSSPMSLRTYSGVESLRGVERTSSLPDEYSFQGHSAGDARPSPLTQEEGHLERRNSHPLQSRHRRRASDPLRPSVATKFPPISNGPYPNFIGQSGWSEIPEDSSLSREAVPKPNNNFSKEHQDSSVPGPSQKSKPSVGAKKRSIPVTLSERQKPPNSYARIFAAQKQKKAKENETKIVKNGDSKQRVEPEEHVNGHKHHSDHFGPWRPVDSGIPASYDSTLELAERTRKELQELDSQIEHHKFMAQNRYNNNPPR</sequence>
<dbReference type="GO" id="GO:0003777">
    <property type="term" value="F:microtubule motor activity"/>
    <property type="evidence" value="ECO:0007669"/>
    <property type="project" value="InterPro"/>
</dbReference>
<organism evidence="9 10">
    <name type="scientific">Acropora cervicornis</name>
    <name type="common">Staghorn coral</name>
    <dbReference type="NCBI Taxonomy" id="6130"/>
    <lineage>
        <taxon>Eukaryota</taxon>
        <taxon>Metazoa</taxon>
        <taxon>Cnidaria</taxon>
        <taxon>Anthozoa</taxon>
        <taxon>Hexacorallia</taxon>
        <taxon>Scleractinia</taxon>
        <taxon>Astrocoeniina</taxon>
        <taxon>Acroporidae</taxon>
        <taxon>Acropora</taxon>
    </lineage>
</organism>
<keyword evidence="2 5" id="KW-0547">Nucleotide-binding</keyword>
<dbReference type="SUPFAM" id="SSF52540">
    <property type="entry name" value="P-loop containing nucleoside triphosphate hydrolases"/>
    <property type="match status" value="2"/>
</dbReference>
<evidence type="ECO:0000259" key="8">
    <source>
        <dbReference type="PROSITE" id="PS50067"/>
    </source>
</evidence>